<name>A0A5K1K691_9APHY</name>
<proteinExistence type="predicted"/>
<accession>A0A5K1K691</accession>
<dbReference type="EC" id="3.1.4.11" evidence="1"/>
<dbReference type="AlphaFoldDB" id="A0A5K1K691"/>
<keyword evidence="1" id="KW-0378">Hydrolase</keyword>
<dbReference type="SUPFAM" id="SSF51197">
    <property type="entry name" value="Clavaminate synthase-like"/>
    <property type="match status" value="1"/>
</dbReference>
<gene>
    <name evidence="1" type="primary">I1RPD3</name>
</gene>
<organism evidence="1">
    <name type="scientific">Ganoderma boninense</name>
    <dbReference type="NCBI Taxonomy" id="34458"/>
    <lineage>
        <taxon>Eukaryota</taxon>
        <taxon>Fungi</taxon>
        <taxon>Dikarya</taxon>
        <taxon>Basidiomycota</taxon>
        <taxon>Agaricomycotina</taxon>
        <taxon>Agaricomycetes</taxon>
        <taxon>Polyporales</taxon>
        <taxon>Polyporaceae</taxon>
        <taxon>Ganoderma</taxon>
    </lineage>
</organism>
<dbReference type="Gene3D" id="2.60.120.330">
    <property type="entry name" value="B-lactam Antibiotic, Isopenicillin N Synthase, Chain"/>
    <property type="match status" value="1"/>
</dbReference>
<protein>
    <submittedName>
        <fullName evidence="1">Phosphoinositide phospholipase C (EC)</fullName>
        <ecNumber evidence="1">3.1.4.11</ecNumber>
    </submittedName>
</protein>
<reference evidence="1" key="1">
    <citation type="submission" date="2019-10" db="EMBL/GenBank/DDBJ databases">
        <authorList>
            <person name="Nor Muhammad N."/>
        </authorList>
    </citation>
    <scope>NUCLEOTIDE SEQUENCE</scope>
</reference>
<dbReference type="GO" id="GO:0004435">
    <property type="term" value="F:phosphatidylinositol-4,5-bisphosphate phospholipase C activity"/>
    <property type="evidence" value="ECO:0007669"/>
    <property type="project" value="UniProtKB-EC"/>
</dbReference>
<sequence>MLSGGFYKATIHRVVQPPADQRGYPRLGLFYFGYPNDDVKLVPMKDSPVLRRVGIVRKCADEDAPTMEEMRKARTRSYGRVALKKTADGHEEEVSGGVVVKHYN</sequence>
<dbReference type="EMBL" id="LR729193">
    <property type="protein sequence ID" value="VWP01220.1"/>
    <property type="molecule type" value="Genomic_DNA"/>
</dbReference>
<dbReference type="InterPro" id="IPR027443">
    <property type="entry name" value="IPNS-like_sf"/>
</dbReference>
<evidence type="ECO:0000313" key="1">
    <source>
        <dbReference type="EMBL" id="VWP01220.1"/>
    </source>
</evidence>